<protein>
    <submittedName>
        <fullName evidence="2">Uncharacterized protein</fullName>
    </submittedName>
</protein>
<evidence type="ECO:0000313" key="3">
    <source>
        <dbReference type="Proteomes" id="UP001497516"/>
    </source>
</evidence>
<feature type="region of interest" description="Disordered" evidence="1">
    <location>
        <begin position="15"/>
        <end position="37"/>
    </location>
</feature>
<feature type="compositionally biased region" description="Basic and acidic residues" evidence="1">
    <location>
        <begin position="15"/>
        <end position="25"/>
    </location>
</feature>
<evidence type="ECO:0000313" key="2">
    <source>
        <dbReference type="EMBL" id="CAL1382341.1"/>
    </source>
</evidence>
<sequence>MDRAAAELEWGLRLEEGGDHRRQAEELETNLTLGPSQHEEPGYLLREVGHATQAQYHHMNEALEEF</sequence>
<gene>
    <name evidence="2" type="ORF">LTRI10_LOCUS23669</name>
</gene>
<reference evidence="2 3" key="1">
    <citation type="submission" date="2024-04" db="EMBL/GenBank/DDBJ databases">
        <authorList>
            <person name="Fracassetti M."/>
        </authorList>
    </citation>
    <scope>NUCLEOTIDE SEQUENCE [LARGE SCALE GENOMIC DNA]</scope>
</reference>
<accession>A0AAV2E8Q1</accession>
<organism evidence="2 3">
    <name type="scientific">Linum trigynum</name>
    <dbReference type="NCBI Taxonomy" id="586398"/>
    <lineage>
        <taxon>Eukaryota</taxon>
        <taxon>Viridiplantae</taxon>
        <taxon>Streptophyta</taxon>
        <taxon>Embryophyta</taxon>
        <taxon>Tracheophyta</taxon>
        <taxon>Spermatophyta</taxon>
        <taxon>Magnoliopsida</taxon>
        <taxon>eudicotyledons</taxon>
        <taxon>Gunneridae</taxon>
        <taxon>Pentapetalae</taxon>
        <taxon>rosids</taxon>
        <taxon>fabids</taxon>
        <taxon>Malpighiales</taxon>
        <taxon>Linaceae</taxon>
        <taxon>Linum</taxon>
    </lineage>
</organism>
<proteinExistence type="predicted"/>
<dbReference type="AlphaFoldDB" id="A0AAV2E8Q1"/>
<dbReference type="Proteomes" id="UP001497516">
    <property type="component" value="Chromosome 4"/>
</dbReference>
<keyword evidence="3" id="KW-1185">Reference proteome</keyword>
<name>A0AAV2E8Q1_9ROSI</name>
<dbReference type="EMBL" id="OZ034817">
    <property type="protein sequence ID" value="CAL1382341.1"/>
    <property type="molecule type" value="Genomic_DNA"/>
</dbReference>
<evidence type="ECO:0000256" key="1">
    <source>
        <dbReference type="SAM" id="MobiDB-lite"/>
    </source>
</evidence>